<name>A0A6J4PNA6_9ACTN</name>
<organism evidence="2">
    <name type="scientific">uncultured Nocardioides sp</name>
    <dbReference type="NCBI Taxonomy" id="198441"/>
    <lineage>
        <taxon>Bacteria</taxon>
        <taxon>Bacillati</taxon>
        <taxon>Actinomycetota</taxon>
        <taxon>Actinomycetes</taxon>
        <taxon>Propionibacteriales</taxon>
        <taxon>Nocardioidaceae</taxon>
        <taxon>Nocardioides</taxon>
        <taxon>environmental samples</taxon>
    </lineage>
</organism>
<keyword evidence="2" id="KW-0456">Lyase</keyword>
<feature type="compositionally biased region" description="Basic residues" evidence="1">
    <location>
        <begin position="44"/>
        <end position="55"/>
    </location>
</feature>
<feature type="non-terminal residue" evidence="2">
    <location>
        <position position="1"/>
    </location>
</feature>
<dbReference type="GO" id="GO:0016829">
    <property type="term" value="F:lyase activity"/>
    <property type="evidence" value="ECO:0007669"/>
    <property type="project" value="UniProtKB-KW"/>
</dbReference>
<dbReference type="EMBL" id="CADCUP010000207">
    <property type="protein sequence ID" value="CAA9414999.1"/>
    <property type="molecule type" value="Genomic_DNA"/>
</dbReference>
<feature type="region of interest" description="Disordered" evidence="1">
    <location>
        <begin position="1"/>
        <end position="123"/>
    </location>
</feature>
<feature type="non-terminal residue" evidence="2">
    <location>
        <position position="123"/>
    </location>
</feature>
<reference evidence="2" key="1">
    <citation type="submission" date="2020-02" db="EMBL/GenBank/DDBJ databases">
        <authorList>
            <person name="Meier V. D."/>
        </authorList>
    </citation>
    <scope>NUCLEOTIDE SEQUENCE</scope>
    <source>
        <strain evidence="2">AVDCRST_MAG06</strain>
    </source>
</reference>
<dbReference type="AlphaFoldDB" id="A0A6J4PNA6"/>
<proteinExistence type="predicted"/>
<feature type="compositionally biased region" description="Basic residues" evidence="1">
    <location>
        <begin position="75"/>
        <end position="111"/>
    </location>
</feature>
<sequence>GHEAGAGDGARDRRRPGQGVLREGRLRRRPRPDGERGGPLRAAHPARVRLLHRGRPGPDADGARIPRQPADGGRGRRRDVRRPALARRRGDGRRRARLGPLRRLHRPRRKPLGPPAAARLVRL</sequence>
<accession>A0A6J4PNA6</accession>
<gene>
    <name evidence="2" type="ORF">AVDCRST_MAG06-3125</name>
</gene>
<feature type="compositionally biased region" description="Basic and acidic residues" evidence="1">
    <location>
        <begin position="1"/>
        <end position="11"/>
    </location>
</feature>
<evidence type="ECO:0000256" key="1">
    <source>
        <dbReference type="SAM" id="MobiDB-lite"/>
    </source>
</evidence>
<evidence type="ECO:0000313" key="2">
    <source>
        <dbReference type="EMBL" id="CAA9414999.1"/>
    </source>
</evidence>
<protein>
    <submittedName>
        <fullName evidence="2">Lyase</fullName>
    </submittedName>
</protein>